<dbReference type="InterPro" id="IPR017441">
    <property type="entry name" value="Protein_kinase_ATP_BS"/>
</dbReference>
<keyword evidence="1" id="KW-0723">Serine/threonine-protein kinase</keyword>
<dbReference type="SUPFAM" id="SSF56112">
    <property type="entry name" value="Protein kinase-like (PK-like)"/>
    <property type="match status" value="1"/>
</dbReference>
<keyword evidence="2 4" id="KW-0547">Nucleotide-binding</keyword>
<keyword evidence="1" id="KW-0808">Transferase</keyword>
<dbReference type="Gene3D" id="2.60.220.30">
    <property type="match status" value="2"/>
</dbReference>
<evidence type="ECO:0000256" key="4">
    <source>
        <dbReference type="PROSITE-ProRule" id="PRU10141"/>
    </source>
</evidence>
<evidence type="ECO:0000259" key="6">
    <source>
        <dbReference type="PROSITE" id="PS50011"/>
    </source>
</evidence>
<dbReference type="PANTHER" id="PTHR44329">
    <property type="entry name" value="SERINE/THREONINE-PROTEIN KINASE TNNI3K-RELATED"/>
    <property type="match status" value="1"/>
</dbReference>
<sequence>MEYTVKRAAPYVSNSHTIAKTSTTVQSVDLPVGCNLRIPSGATTEDTSVISAVLNPHGYDGKLKLRDDELLVSEIIEIGPPEMSFSKRVKLKISYSLPKFDCEREYFVMTSRDEGKTWKTFKPKSGQKQGQRSLTVKVKHFGPFVVVSKLVEHSHSVVKERASTLRSSEQTGFTMSLPEKSLPCDEEISFKVIPVDSETLKIACSEKEGAGIDSMSHIVKFIKGSNLLLNRPATIVLPLLPGKESSQVRVLSCNGDGEWEDVINKVNPAVLEGSKVSFQTNQLSNGFAVLRCDKIVDPTVINMIAKATRARRVKAVIFKKWKEPREEGMMTARIECLVEAAVEDRICRAETQEGYERQEGTPTPAMVIMEGEPLCAIFRGSIRPDVESINGLYGKDFTFYCERIRVLEFDAKLVDRGEAATSKVRLYLGRRKCFRPAKAGRGSVPLATTNITAPTSRELGGHKSADSGAAGGQSRELGGHKSADCGASGGHKAADLLCRKSLSTTVHRSFPVIDFQRLDFPKESHLGTGGFGTVRKAYHRDFERDVAVKSLLTGQIHGSSEQDLLYSEARKLQLAGESPYVISLLGVCLEPHFAIVMPYMTNGCLAGLLRDVDVPGALRWRMAHEAAMGMVFLHSQKPQILHCDLKAENLLLDDNFHVKISDFGLSKWKDHSQIVTSKSPRGDTITHAPPEHLEDINCVPTDKSDVYSFGVLLWEIVTRDRPYKHAVNSAHIGAAVTEGQRPDMTVIRTDLHGAERVCELMNRCLSQLSKDRPSFEECVQHLYDVNSRSSDEDIQKAISDVRRMKAVGK</sequence>
<gene>
    <name evidence="7" type="primary">ANKK1</name>
    <name evidence="7" type="ORF">BLAG_LOCUS20441</name>
</gene>
<dbReference type="GO" id="GO:0005524">
    <property type="term" value="F:ATP binding"/>
    <property type="evidence" value="ECO:0007669"/>
    <property type="project" value="UniProtKB-UniRule"/>
</dbReference>
<dbReference type="PANTHER" id="PTHR44329:SF291">
    <property type="entry name" value="PROTEIN KINASE DOMAIN-CONTAINING PROTEIN"/>
    <property type="match status" value="1"/>
</dbReference>
<dbReference type="PROSITE" id="PS00108">
    <property type="entry name" value="PROTEIN_KINASE_ST"/>
    <property type="match status" value="1"/>
</dbReference>
<dbReference type="InterPro" id="IPR008271">
    <property type="entry name" value="Ser/Thr_kinase_AS"/>
</dbReference>
<protein>
    <submittedName>
        <fullName evidence="7">ANKK1 protein</fullName>
    </submittedName>
</protein>
<dbReference type="Pfam" id="PF00791">
    <property type="entry name" value="ZU5"/>
    <property type="match status" value="1"/>
</dbReference>
<evidence type="ECO:0000256" key="5">
    <source>
        <dbReference type="SAM" id="MobiDB-lite"/>
    </source>
</evidence>
<dbReference type="InterPro" id="IPR000906">
    <property type="entry name" value="ZU5_dom"/>
</dbReference>
<dbReference type="OrthoDB" id="1668230at2759"/>
<feature type="domain" description="Protein kinase" evidence="6">
    <location>
        <begin position="520"/>
        <end position="784"/>
    </location>
</feature>
<proteinExistence type="predicted"/>
<reference evidence="7" key="1">
    <citation type="submission" date="2022-01" db="EMBL/GenBank/DDBJ databases">
        <authorList>
            <person name="Braso-Vives M."/>
        </authorList>
    </citation>
    <scope>NUCLEOTIDE SEQUENCE</scope>
</reference>
<evidence type="ECO:0000256" key="2">
    <source>
        <dbReference type="ARBA" id="ARBA00022741"/>
    </source>
</evidence>
<evidence type="ECO:0000256" key="1">
    <source>
        <dbReference type="ARBA" id="ARBA00022527"/>
    </source>
</evidence>
<dbReference type="SMART" id="SM00220">
    <property type="entry name" value="S_TKc"/>
    <property type="match status" value="1"/>
</dbReference>
<evidence type="ECO:0000313" key="7">
    <source>
        <dbReference type="EMBL" id="CAH1266933.1"/>
    </source>
</evidence>
<evidence type="ECO:0000256" key="3">
    <source>
        <dbReference type="ARBA" id="ARBA00022840"/>
    </source>
</evidence>
<dbReference type="InterPro" id="IPR001245">
    <property type="entry name" value="Ser-Thr/Tyr_kinase_cat_dom"/>
</dbReference>
<dbReference type="EMBL" id="OV696691">
    <property type="protein sequence ID" value="CAH1266933.1"/>
    <property type="molecule type" value="Genomic_DNA"/>
</dbReference>
<feature type="compositionally biased region" description="Polar residues" evidence="5">
    <location>
        <begin position="446"/>
        <end position="455"/>
    </location>
</feature>
<dbReference type="InterPro" id="IPR051681">
    <property type="entry name" value="Ser/Thr_Kinases-Pseudokinases"/>
</dbReference>
<keyword evidence="1" id="KW-0418">Kinase</keyword>
<dbReference type="GO" id="GO:0004706">
    <property type="term" value="F:JUN kinase kinase kinase activity"/>
    <property type="evidence" value="ECO:0007669"/>
    <property type="project" value="TreeGrafter"/>
</dbReference>
<dbReference type="PROSITE" id="PS50011">
    <property type="entry name" value="PROTEIN_KINASE_DOM"/>
    <property type="match status" value="1"/>
</dbReference>
<keyword evidence="3 4" id="KW-0067">ATP-binding</keyword>
<dbReference type="Proteomes" id="UP000838412">
    <property type="component" value="Chromosome 6"/>
</dbReference>
<dbReference type="Pfam" id="PF07714">
    <property type="entry name" value="PK_Tyr_Ser-Thr"/>
    <property type="match status" value="1"/>
</dbReference>
<dbReference type="Gene3D" id="1.10.510.10">
    <property type="entry name" value="Transferase(Phosphotransferase) domain 1"/>
    <property type="match status" value="1"/>
</dbReference>
<evidence type="ECO:0000313" key="8">
    <source>
        <dbReference type="Proteomes" id="UP000838412"/>
    </source>
</evidence>
<dbReference type="InterPro" id="IPR000719">
    <property type="entry name" value="Prot_kinase_dom"/>
</dbReference>
<organism evidence="7 8">
    <name type="scientific">Branchiostoma lanceolatum</name>
    <name type="common">Common lancelet</name>
    <name type="synonym">Amphioxus lanceolatum</name>
    <dbReference type="NCBI Taxonomy" id="7740"/>
    <lineage>
        <taxon>Eukaryota</taxon>
        <taxon>Metazoa</taxon>
        <taxon>Chordata</taxon>
        <taxon>Cephalochordata</taxon>
        <taxon>Leptocardii</taxon>
        <taxon>Amphioxiformes</taxon>
        <taxon>Branchiostomatidae</taxon>
        <taxon>Branchiostoma</taxon>
    </lineage>
</organism>
<name>A0A8K0A0F3_BRALA</name>
<keyword evidence="8" id="KW-1185">Reference proteome</keyword>
<dbReference type="PROSITE" id="PS00107">
    <property type="entry name" value="PROTEIN_KINASE_ATP"/>
    <property type="match status" value="1"/>
</dbReference>
<feature type="binding site" evidence="4">
    <location>
        <position position="549"/>
    </location>
    <ligand>
        <name>ATP</name>
        <dbReference type="ChEBI" id="CHEBI:30616"/>
    </ligand>
</feature>
<dbReference type="InterPro" id="IPR011009">
    <property type="entry name" value="Kinase-like_dom_sf"/>
</dbReference>
<dbReference type="AlphaFoldDB" id="A0A8K0A0F3"/>
<accession>A0A8K0A0F3</accession>
<feature type="region of interest" description="Disordered" evidence="5">
    <location>
        <begin position="440"/>
        <end position="484"/>
    </location>
</feature>